<comment type="caution">
    <text evidence="2">The sequence shown here is derived from an EMBL/GenBank/DDBJ whole genome shotgun (WGS) entry which is preliminary data.</text>
</comment>
<evidence type="ECO:0000313" key="3">
    <source>
        <dbReference type="Proteomes" id="UP000051557"/>
    </source>
</evidence>
<evidence type="ECO:0000313" key="2">
    <source>
        <dbReference type="EMBL" id="KRP32074.1"/>
    </source>
</evidence>
<name>A0A0R2X7R0_9BACT</name>
<dbReference type="InterPro" id="IPR010870">
    <property type="entry name" value="Porin_O/P"/>
</dbReference>
<organism evidence="2 3">
    <name type="scientific">Verrucomicrobia subdivision 6 bacterium BACL9 MAG-120820-bin42</name>
    <dbReference type="NCBI Taxonomy" id="1655634"/>
    <lineage>
        <taxon>Bacteria</taxon>
        <taxon>Pseudomonadati</taxon>
        <taxon>Verrucomicrobiota</taxon>
        <taxon>Verrucomicrobiia</taxon>
        <taxon>Verrucomicrobiales</taxon>
        <taxon>Verrucomicrobia subdivision 6</taxon>
    </lineage>
</organism>
<evidence type="ECO:0000256" key="1">
    <source>
        <dbReference type="SAM" id="MobiDB-lite"/>
    </source>
</evidence>
<feature type="compositionally biased region" description="Low complexity" evidence="1">
    <location>
        <begin position="109"/>
        <end position="123"/>
    </location>
</feature>
<dbReference type="EMBL" id="LIDM01000178">
    <property type="protein sequence ID" value="KRP32074.1"/>
    <property type="molecule type" value="Genomic_DNA"/>
</dbReference>
<proteinExistence type="predicted"/>
<dbReference type="InterPro" id="IPR023614">
    <property type="entry name" value="Porin_dom_sf"/>
</dbReference>
<feature type="compositionally biased region" description="Pro residues" evidence="1">
    <location>
        <begin position="69"/>
        <end position="86"/>
    </location>
</feature>
<dbReference type="Pfam" id="PF07396">
    <property type="entry name" value="Porin_O_P"/>
    <property type="match status" value="2"/>
</dbReference>
<accession>A0A0R2X7R0</accession>
<evidence type="ECO:0008006" key="4">
    <source>
        <dbReference type="Google" id="ProtNLM"/>
    </source>
</evidence>
<protein>
    <recommendedName>
        <fullName evidence="4">Porin</fullName>
    </recommendedName>
</protein>
<dbReference type="AlphaFoldDB" id="A0A0R2X7R0"/>
<feature type="compositionally biased region" description="Polar residues" evidence="1">
    <location>
        <begin position="126"/>
        <end position="139"/>
    </location>
</feature>
<dbReference type="Proteomes" id="UP000051557">
    <property type="component" value="Unassembled WGS sequence"/>
</dbReference>
<gene>
    <name evidence="2" type="ORF">ABS32_04980</name>
</gene>
<feature type="region of interest" description="Disordered" evidence="1">
    <location>
        <begin position="52"/>
        <end position="139"/>
    </location>
</feature>
<dbReference type="Gene3D" id="2.40.160.10">
    <property type="entry name" value="Porin"/>
    <property type="match status" value="1"/>
</dbReference>
<reference evidence="2 3" key="1">
    <citation type="submission" date="2015-10" db="EMBL/GenBank/DDBJ databases">
        <title>Metagenome-Assembled Genomes uncover a global brackish microbiome.</title>
        <authorList>
            <person name="Hugerth L.W."/>
            <person name="Larsson J."/>
            <person name="Alneberg J."/>
            <person name="Lindh M.V."/>
            <person name="Legrand C."/>
            <person name="Pinhassi J."/>
            <person name="Andersson A.F."/>
        </authorList>
    </citation>
    <scope>NUCLEOTIDE SEQUENCE [LARGE SCALE GENOMIC DNA]</scope>
    <source>
        <strain evidence="2">BACL9 MAG-120820-bin42</strain>
    </source>
</reference>
<sequence>MVAGLPKSVRWGVLTALILLTLVPPLHAMDEETAKTIADLKAQMQQLMDEVKKLKSQQSNNPSAARLRPPTPEPTNPNKPPPPLAPQPFGYTPFLTPKAAKPNRKPRLSSEVQEQSSMEQVVEGTTEFSPKSEQQSQMDLPQLDVSERGLIFRSADQQHMIRLGGLLQLDDRQFVDPGTSDMSKFLVRRARPYVAGFFYDDWEYRFAPEFALSSPNAQTYQTTIADAFINYAPIDEIQVQAGKFTVPLGLEMLTPAAFIPFSERSLTSNLIPNRDLGVMAHGLVCSEKLSWAAMVGAGSRNDTIQSGLDYGTGPVGYFRLFCQPFRNESDFPEELEGLHFGVGGNIGWQAQNNGVDTTNLFQNYSTDGGNTFLTFPDGLNVQGEVWRISPQLYYRYGPIALISEFTAEKQGVNTAGITGTSGGGFTNYQTTAWNLELDWVITGEIASLGGVVPQHPLDFTNGDIGAWEISFRYDGLAAGANMFRPVNQGGLGISQTTNATGVNGASLALNWYPNRIIRLGVTIEYNAFTGGGAPGTVVENNELGFITRLQLLY</sequence>